<dbReference type="AlphaFoldDB" id="A0A2A6BJR5"/>
<keyword evidence="2" id="KW-1185">Reference proteome</keyword>
<protein>
    <submittedName>
        <fullName evidence="1">Uncharacterized protein</fullName>
    </submittedName>
</protein>
<dbReference type="EnsemblMetazoa" id="PPA39352.1">
    <property type="protein sequence ID" value="PPA39352.1"/>
    <property type="gene ID" value="WBGene00277721"/>
</dbReference>
<reference evidence="2" key="1">
    <citation type="journal article" date="2008" name="Nat. Genet.">
        <title>The Pristionchus pacificus genome provides a unique perspective on nematode lifestyle and parasitism.</title>
        <authorList>
            <person name="Dieterich C."/>
            <person name="Clifton S.W."/>
            <person name="Schuster L.N."/>
            <person name="Chinwalla A."/>
            <person name="Delehaunty K."/>
            <person name="Dinkelacker I."/>
            <person name="Fulton L."/>
            <person name="Fulton R."/>
            <person name="Godfrey J."/>
            <person name="Minx P."/>
            <person name="Mitreva M."/>
            <person name="Roeseler W."/>
            <person name="Tian H."/>
            <person name="Witte H."/>
            <person name="Yang S.P."/>
            <person name="Wilson R.K."/>
            <person name="Sommer R.J."/>
        </authorList>
    </citation>
    <scope>NUCLEOTIDE SEQUENCE [LARGE SCALE GENOMIC DNA]</scope>
    <source>
        <strain evidence="2">PS312</strain>
    </source>
</reference>
<gene>
    <name evidence="1" type="primary">WBGene00277721</name>
</gene>
<sequence length="148" mass="16508">MRGGPSEISGHCRGCRMVDRPIVDILNESREVIHVCIEVDAKFINYEDVFDPSRRILAPRDIYHVRLPCDCAVSGIRKLTKGMESTTGIIRPSSGMIKQIILTSTIGMDTKHAGKFPIHPGRTLIDLRERDSCGQVVGIEKALDDDDY</sequence>
<accession>A0A2A6BJR5</accession>
<name>A0A2A6BJR5_PRIPA</name>
<accession>A0A8R1UUZ6</accession>
<organism evidence="1 2">
    <name type="scientific">Pristionchus pacificus</name>
    <name type="common">Parasitic nematode worm</name>
    <dbReference type="NCBI Taxonomy" id="54126"/>
    <lineage>
        <taxon>Eukaryota</taxon>
        <taxon>Metazoa</taxon>
        <taxon>Ecdysozoa</taxon>
        <taxon>Nematoda</taxon>
        <taxon>Chromadorea</taxon>
        <taxon>Rhabditida</taxon>
        <taxon>Rhabditina</taxon>
        <taxon>Diplogasteromorpha</taxon>
        <taxon>Diplogasteroidea</taxon>
        <taxon>Neodiplogasteridae</taxon>
        <taxon>Pristionchus</taxon>
    </lineage>
</organism>
<dbReference type="Proteomes" id="UP000005239">
    <property type="component" value="Unassembled WGS sequence"/>
</dbReference>
<reference evidence="1" key="2">
    <citation type="submission" date="2022-06" db="UniProtKB">
        <authorList>
            <consortium name="EnsemblMetazoa"/>
        </authorList>
    </citation>
    <scope>IDENTIFICATION</scope>
    <source>
        <strain evidence="1">PS312</strain>
    </source>
</reference>
<proteinExistence type="predicted"/>
<evidence type="ECO:0000313" key="1">
    <source>
        <dbReference type="EnsemblMetazoa" id="PPA39352.1"/>
    </source>
</evidence>
<evidence type="ECO:0000313" key="2">
    <source>
        <dbReference type="Proteomes" id="UP000005239"/>
    </source>
</evidence>